<accession>A0ABS2S6X6</accession>
<feature type="region of interest" description="Disordered" evidence="1">
    <location>
        <begin position="85"/>
        <end position="104"/>
    </location>
</feature>
<dbReference type="GO" id="GO:0004140">
    <property type="term" value="F:dephospho-CoA kinase activity"/>
    <property type="evidence" value="ECO:0007669"/>
    <property type="project" value="UniProtKB-EC"/>
</dbReference>
<proteinExistence type="predicted"/>
<evidence type="ECO:0000313" key="3">
    <source>
        <dbReference type="Proteomes" id="UP001195724"/>
    </source>
</evidence>
<dbReference type="PANTHER" id="PTHR34822">
    <property type="entry name" value="GRPB DOMAIN PROTEIN (AFU_ORTHOLOGUE AFUA_1G01530)"/>
    <property type="match status" value="1"/>
</dbReference>
<dbReference type="PANTHER" id="PTHR34822:SF1">
    <property type="entry name" value="GRPB FAMILY PROTEIN"/>
    <property type="match status" value="1"/>
</dbReference>
<keyword evidence="3" id="KW-1185">Reference proteome</keyword>
<dbReference type="InterPro" id="IPR007344">
    <property type="entry name" value="GrpB/CoaE"/>
</dbReference>
<dbReference type="Proteomes" id="UP001195724">
    <property type="component" value="Unassembled WGS sequence"/>
</dbReference>
<evidence type="ECO:0000256" key="1">
    <source>
        <dbReference type="SAM" id="MobiDB-lite"/>
    </source>
</evidence>
<dbReference type="EMBL" id="JAFBCL010000001">
    <property type="protein sequence ID" value="MBM7811998.1"/>
    <property type="molecule type" value="Genomic_DNA"/>
</dbReference>
<protein>
    <submittedName>
        <fullName evidence="2">Dephospho-CoA kinase</fullName>
        <ecNumber evidence="2">2.7.1.24</ecNumber>
    </submittedName>
</protein>
<keyword evidence="2" id="KW-0418">Kinase</keyword>
<sequence length="197" mass="21833">MPPAVIVDHDPAWPVRAQRLLDEVGAVFAPLAGSDRFAYEHIGSTAVPGLAAKPFLDLQVRMPSLPGLAELADVLAPTPFVVARGARPDSPGVHRDTPRPGDPTDAALYEKRLFSAPTEAAILHVRRTDSPFAGYVVDFRDWLRHHADQARRYEQIKRALAELHAGGPDYDDYTRAKSAFLDEVQPRVRDWARNRAQ</sequence>
<dbReference type="Gene3D" id="3.30.460.10">
    <property type="entry name" value="Beta Polymerase, domain 2"/>
    <property type="match status" value="1"/>
</dbReference>
<dbReference type="SUPFAM" id="SSF81301">
    <property type="entry name" value="Nucleotidyltransferase"/>
    <property type="match status" value="1"/>
</dbReference>
<comment type="caution">
    <text evidence="2">The sequence shown here is derived from an EMBL/GenBank/DDBJ whole genome shotgun (WGS) entry which is preliminary data.</text>
</comment>
<keyword evidence="2" id="KW-0808">Transferase</keyword>
<organism evidence="2 3">
    <name type="scientific">Saccharothrix algeriensis</name>
    <dbReference type="NCBI Taxonomy" id="173560"/>
    <lineage>
        <taxon>Bacteria</taxon>
        <taxon>Bacillati</taxon>
        <taxon>Actinomycetota</taxon>
        <taxon>Actinomycetes</taxon>
        <taxon>Pseudonocardiales</taxon>
        <taxon>Pseudonocardiaceae</taxon>
        <taxon>Saccharothrix</taxon>
    </lineage>
</organism>
<name>A0ABS2S6X6_9PSEU</name>
<dbReference type="RefSeq" id="WP_307819676.1">
    <property type="nucleotide sequence ID" value="NZ_JAFBCL010000001.1"/>
</dbReference>
<dbReference type="InterPro" id="IPR043519">
    <property type="entry name" value="NT_sf"/>
</dbReference>
<gene>
    <name evidence="2" type="ORF">JOE68_002863</name>
</gene>
<dbReference type="Pfam" id="PF04229">
    <property type="entry name" value="GrpB"/>
    <property type="match status" value="1"/>
</dbReference>
<evidence type="ECO:0000313" key="2">
    <source>
        <dbReference type="EMBL" id="MBM7811998.1"/>
    </source>
</evidence>
<reference evidence="2 3" key="1">
    <citation type="submission" date="2021-01" db="EMBL/GenBank/DDBJ databases">
        <title>Sequencing the genomes of 1000 actinobacteria strains.</title>
        <authorList>
            <person name="Klenk H.-P."/>
        </authorList>
    </citation>
    <scope>NUCLEOTIDE SEQUENCE [LARGE SCALE GENOMIC DNA]</scope>
    <source>
        <strain evidence="2 3">DSM 44581</strain>
    </source>
</reference>
<dbReference type="EC" id="2.7.1.24" evidence="2"/>